<name>A0A6C0CJE0_9ZZZZ</name>
<proteinExistence type="predicted"/>
<organism evidence="1">
    <name type="scientific">viral metagenome</name>
    <dbReference type="NCBI Taxonomy" id="1070528"/>
    <lineage>
        <taxon>unclassified sequences</taxon>
        <taxon>metagenomes</taxon>
        <taxon>organismal metagenomes</taxon>
    </lineage>
</organism>
<evidence type="ECO:0000313" key="1">
    <source>
        <dbReference type="EMBL" id="QHT03784.1"/>
    </source>
</evidence>
<reference evidence="1" key="1">
    <citation type="journal article" date="2020" name="Nature">
        <title>Giant virus diversity and host interactions through global metagenomics.</title>
        <authorList>
            <person name="Schulz F."/>
            <person name="Roux S."/>
            <person name="Paez-Espino D."/>
            <person name="Jungbluth S."/>
            <person name="Walsh D.A."/>
            <person name="Denef V.J."/>
            <person name="McMahon K.D."/>
            <person name="Konstantinidis K.T."/>
            <person name="Eloe-Fadrosh E.A."/>
            <person name="Kyrpides N.C."/>
            <person name="Woyke T."/>
        </authorList>
    </citation>
    <scope>NUCLEOTIDE SEQUENCE</scope>
    <source>
        <strain evidence="1">GVMAG-M-3300021120-1</strain>
    </source>
</reference>
<accession>A0A6C0CJE0</accession>
<dbReference type="AlphaFoldDB" id="A0A6C0CJE0"/>
<protein>
    <submittedName>
        <fullName evidence="1">Uncharacterized protein</fullName>
    </submittedName>
</protein>
<sequence>MGNKQSNTIHASTLERPRCVVKGCSYTSYPEYNLCLEHIKQEGKEKRNQEPKEDEVSDNNMMELNLNKTLMKSCQARCLQKTAVTQEQIDRGNEMRDSAISEFFAILNTNNITDEDFHAIHKEMNEWLNHDLKLPEIRAKRMQTFKNTLQAVDAYLASKND</sequence>
<dbReference type="EMBL" id="MN739416">
    <property type="protein sequence ID" value="QHT03784.1"/>
    <property type="molecule type" value="Genomic_DNA"/>
</dbReference>